<dbReference type="Pfam" id="PF00482">
    <property type="entry name" value="T2SSF"/>
    <property type="match status" value="2"/>
</dbReference>
<dbReference type="eggNOG" id="COG1459">
    <property type="taxonomic scope" value="Bacteria"/>
</dbReference>
<sequence length="356" mass="41500">MHWDILLKKLTKPIKLSKKWNIDIQARFMLQLSHLLQEGFSLDESLKFLEYLFDAQKSQIEQMRKLLSEGHRFDQCLREVGFSETHTSQIYLSMQFGSFETACDSIGDFLIRKLKQKKKMHQTMIYPAFLFIFVIGMILCIRVLLLDQLGSMIQEEQLKQSGFLYWIWLGFQNLPQISLVILGVGMILSFLIYSFWKQKDSYRQFLSLIHFPIVGKSVQQYVTFLYAREFSYFLGNGQSLLTMVAEMKKEGTSNLSKILAEKIEQELVRGESFSGALKKIGLFRKEFIWLVLEGEKTRQLDVQLKVYADQMLEEFSKGVEKKIKWIQPILLMGIGFLIVSMYLILLLPTLTMIGGN</sequence>
<dbReference type="NCBIfam" id="NF041012">
    <property type="entry name" value="T4P_ComGB"/>
    <property type="match status" value="1"/>
</dbReference>
<dbReference type="Gene3D" id="1.20.81.30">
    <property type="entry name" value="Type II secretion system (T2SS), domain F"/>
    <property type="match status" value="2"/>
</dbReference>
<feature type="transmembrane region" description="Helical" evidence="7">
    <location>
        <begin position="329"/>
        <end position="353"/>
    </location>
</feature>
<comment type="caution">
    <text evidence="9">The sequence shown here is derived from an EMBL/GenBank/DDBJ whole genome shotgun (WGS) entry which is preliminary data.</text>
</comment>
<dbReference type="InterPro" id="IPR003004">
    <property type="entry name" value="GspF/PilC"/>
</dbReference>
<keyword evidence="3" id="KW-1003">Cell membrane</keyword>
<comment type="subcellular location">
    <subcellularLocation>
        <location evidence="1">Cell membrane</location>
        <topology evidence="1">Multi-pass membrane protein</topology>
    </subcellularLocation>
</comment>
<proteinExistence type="inferred from homology"/>
<dbReference type="HOGENOM" id="CLU_035032_1_0_9"/>
<accession>C8NDZ9</accession>
<keyword evidence="6 7" id="KW-0472">Membrane</keyword>
<evidence type="ECO:0000256" key="4">
    <source>
        <dbReference type="ARBA" id="ARBA00022692"/>
    </source>
</evidence>
<keyword evidence="10" id="KW-1185">Reference proteome</keyword>
<evidence type="ECO:0000256" key="2">
    <source>
        <dbReference type="ARBA" id="ARBA00005745"/>
    </source>
</evidence>
<evidence type="ECO:0000256" key="7">
    <source>
        <dbReference type="SAM" id="Phobius"/>
    </source>
</evidence>
<dbReference type="PANTHER" id="PTHR30012:SF0">
    <property type="entry name" value="TYPE II SECRETION SYSTEM PROTEIN F-RELATED"/>
    <property type="match status" value="1"/>
</dbReference>
<dbReference type="InterPro" id="IPR047692">
    <property type="entry name" value="T4P_ComGB"/>
</dbReference>
<evidence type="ECO:0000256" key="1">
    <source>
        <dbReference type="ARBA" id="ARBA00004651"/>
    </source>
</evidence>
<keyword evidence="5 7" id="KW-1133">Transmembrane helix</keyword>
<reference evidence="9 10" key="1">
    <citation type="submission" date="2009-08" db="EMBL/GenBank/DDBJ databases">
        <authorList>
            <person name="Muzny D."/>
            <person name="Qin X."/>
            <person name="Deng J."/>
            <person name="Jiang H."/>
            <person name="Liu Y."/>
            <person name="Qu J."/>
            <person name="Song X.-Z."/>
            <person name="Zhang L."/>
            <person name="Thornton R."/>
            <person name="Coyle M."/>
            <person name="Francisco L."/>
            <person name="Jackson L."/>
            <person name="Javaid M."/>
            <person name="Korchina V."/>
            <person name="Kovar C."/>
            <person name="Mata R."/>
            <person name="Mathew T."/>
            <person name="Ngo R."/>
            <person name="Nguyen L."/>
            <person name="Nguyen N."/>
            <person name="Okwuonu G."/>
            <person name="Ongeri F."/>
            <person name="Pham C."/>
            <person name="Simmons D."/>
            <person name="Wilczek-Boney K."/>
            <person name="Hale W."/>
            <person name="Jakkamsetti A."/>
            <person name="Pham P."/>
            <person name="Ruth R."/>
            <person name="San Lucas F."/>
            <person name="Warren J."/>
            <person name="Zhang J."/>
            <person name="Zhao Z."/>
            <person name="Zhou C."/>
            <person name="Zhu D."/>
            <person name="Lee S."/>
            <person name="Bess C."/>
            <person name="Blankenburg K."/>
            <person name="Forbes L."/>
            <person name="Fu Q."/>
            <person name="Gubbala S."/>
            <person name="Hirani K."/>
            <person name="Jayaseelan J.C."/>
            <person name="Lara F."/>
            <person name="Munidasa M."/>
            <person name="Palculict T."/>
            <person name="Patil S."/>
            <person name="Pu L.-L."/>
            <person name="Saada N."/>
            <person name="Tang L."/>
            <person name="Weissenberger G."/>
            <person name="Zhu Y."/>
            <person name="Hemphill L."/>
            <person name="Shang Y."/>
            <person name="Youmans B."/>
            <person name="Ayvaz T."/>
            <person name="Ross M."/>
            <person name="Santibanez J."/>
            <person name="Aqrawi P."/>
            <person name="Gross S."/>
            <person name="Joshi V."/>
            <person name="Fowler G."/>
            <person name="Nazareth L."/>
            <person name="Reid J."/>
            <person name="Worley K."/>
            <person name="Petrosino J."/>
            <person name="Highlander S."/>
            <person name="Gibbs R."/>
        </authorList>
    </citation>
    <scope>NUCLEOTIDE SEQUENCE [LARGE SCALE GENOMIC DNA]</scope>
    <source>
        <strain evidence="9 10">ATCC 49175</strain>
    </source>
</reference>
<dbReference type="Proteomes" id="UP000005926">
    <property type="component" value="Unassembled WGS sequence"/>
</dbReference>
<dbReference type="EMBL" id="ACKZ01000007">
    <property type="protein sequence ID" value="EEW38151.1"/>
    <property type="molecule type" value="Genomic_DNA"/>
</dbReference>
<organism evidence="9 10">
    <name type="scientific">Granulicatella adiacens ATCC 49175</name>
    <dbReference type="NCBI Taxonomy" id="638301"/>
    <lineage>
        <taxon>Bacteria</taxon>
        <taxon>Bacillati</taxon>
        <taxon>Bacillota</taxon>
        <taxon>Bacilli</taxon>
        <taxon>Lactobacillales</taxon>
        <taxon>Carnobacteriaceae</taxon>
        <taxon>Granulicatella</taxon>
    </lineage>
</organism>
<evidence type="ECO:0000256" key="5">
    <source>
        <dbReference type="ARBA" id="ARBA00022989"/>
    </source>
</evidence>
<gene>
    <name evidence="9" type="ORF">HMPREF0444_0144</name>
</gene>
<feature type="transmembrane region" description="Helical" evidence="7">
    <location>
        <begin position="124"/>
        <end position="145"/>
    </location>
</feature>
<feature type="transmembrane region" description="Helical" evidence="7">
    <location>
        <begin position="165"/>
        <end position="196"/>
    </location>
</feature>
<feature type="domain" description="Type II secretion system protein GspF" evidence="8">
    <location>
        <begin position="227"/>
        <end position="348"/>
    </location>
</feature>
<dbReference type="GO" id="GO:0005886">
    <property type="term" value="C:plasma membrane"/>
    <property type="evidence" value="ECO:0007669"/>
    <property type="project" value="UniProtKB-SubCell"/>
</dbReference>
<keyword evidence="4 7" id="KW-0812">Transmembrane</keyword>
<feature type="domain" description="Type II secretion system protein GspF" evidence="8">
    <location>
        <begin position="28"/>
        <end position="144"/>
    </location>
</feature>
<evidence type="ECO:0000256" key="6">
    <source>
        <dbReference type="ARBA" id="ARBA00023136"/>
    </source>
</evidence>
<dbReference type="InterPro" id="IPR042094">
    <property type="entry name" value="T2SS_GspF_sf"/>
</dbReference>
<dbReference type="STRING" id="638301.HMPREF0444_0144"/>
<name>C8NDZ9_9LACT</name>
<dbReference type="PANTHER" id="PTHR30012">
    <property type="entry name" value="GENERAL SECRETION PATHWAY PROTEIN"/>
    <property type="match status" value="1"/>
</dbReference>
<dbReference type="InterPro" id="IPR018076">
    <property type="entry name" value="T2SS_GspF_dom"/>
</dbReference>
<evidence type="ECO:0000313" key="10">
    <source>
        <dbReference type="Proteomes" id="UP000005926"/>
    </source>
</evidence>
<protein>
    <submittedName>
        <fullName evidence="9">Bacterial type II secretion system domain protein F</fullName>
    </submittedName>
</protein>
<comment type="similarity">
    <text evidence="2">Belongs to the GSP F family.</text>
</comment>
<evidence type="ECO:0000256" key="3">
    <source>
        <dbReference type="ARBA" id="ARBA00022475"/>
    </source>
</evidence>
<evidence type="ECO:0000313" key="9">
    <source>
        <dbReference type="EMBL" id="EEW38151.1"/>
    </source>
</evidence>
<evidence type="ECO:0000259" key="8">
    <source>
        <dbReference type="Pfam" id="PF00482"/>
    </source>
</evidence>
<dbReference type="AlphaFoldDB" id="C8NDZ9"/>